<protein>
    <recommendedName>
        <fullName evidence="2">Ricin B lectin domain-containing protein</fullName>
    </recommendedName>
</protein>
<evidence type="ECO:0000259" key="2">
    <source>
        <dbReference type="Pfam" id="PF00652"/>
    </source>
</evidence>
<dbReference type="SUPFAM" id="SSF50370">
    <property type="entry name" value="Ricin B-like lectins"/>
    <property type="match status" value="1"/>
</dbReference>
<feature type="domain" description="Ricin B lectin" evidence="2">
    <location>
        <begin position="33"/>
        <end position="135"/>
    </location>
</feature>
<keyword evidence="1" id="KW-0732">Signal</keyword>
<dbReference type="EMBL" id="BOOC01000057">
    <property type="protein sequence ID" value="GIH44375.1"/>
    <property type="molecule type" value="Genomic_DNA"/>
</dbReference>
<comment type="caution">
    <text evidence="3">The sequence shown here is derived from an EMBL/GenBank/DDBJ whole genome shotgun (WGS) entry which is preliminary data.</text>
</comment>
<dbReference type="Gene3D" id="2.80.10.50">
    <property type="match status" value="1"/>
</dbReference>
<dbReference type="InterPro" id="IPR035992">
    <property type="entry name" value="Ricin_B-like_lectins"/>
</dbReference>
<accession>A0ABQ4GBA3</accession>
<dbReference type="Pfam" id="PF00652">
    <property type="entry name" value="Ricin_B_lectin"/>
    <property type="match status" value="1"/>
</dbReference>
<organism evidence="3 4">
    <name type="scientific">Microbispora corallina</name>
    <dbReference type="NCBI Taxonomy" id="83302"/>
    <lineage>
        <taxon>Bacteria</taxon>
        <taxon>Bacillati</taxon>
        <taxon>Actinomycetota</taxon>
        <taxon>Actinomycetes</taxon>
        <taxon>Streptosporangiales</taxon>
        <taxon>Streptosporangiaceae</taxon>
        <taxon>Microbispora</taxon>
    </lineage>
</organism>
<dbReference type="Proteomes" id="UP000603904">
    <property type="component" value="Unassembled WGS sequence"/>
</dbReference>
<evidence type="ECO:0000313" key="3">
    <source>
        <dbReference type="EMBL" id="GIH44375.1"/>
    </source>
</evidence>
<dbReference type="RefSeq" id="WP_204061371.1">
    <property type="nucleotide sequence ID" value="NZ_BAAAGP010000013.1"/>
</dbReference>
<feature type="signal peptide" evidence="1">
    <location>
        <begin position="1"/>
        <end position="23"/>
    </location>
</feature>
<evidence type="ECO:0000313" key="4">
    <source>
        <dbReference type="Proteomes" id="UP000603904"/>
    </source>
</evidence>
<gene>
    <name evidence="3" type="ORF">Mco01_73750</name>
</gene>
<sequence length="166" mass="17686">MRLKVVALVALGAAAIVSQMAFPALPASATSKYMIKNVATGKCLQGTIDNKTNAAYEVKMATCNRSNTAQWWGESVHRIVMVNPSGLEGSRCLSVPTSPSGSFARDVYAAPCGAAGYQQTLSFGVTSNYPIYSPQPACYVGHYSSSDSWASCYVSSGSYTRWTWVA</sequence>
<feature type="chain" id="PRO_5046338422" description="Ricin B lectin domain-containing protein" evidence="1">
    <location>
        <begin position="24"/>
        <end position="166"/>
    </location>
</feature>
<evidence type="ECO:0000256" key="1">
    <source>
        <dbReference type="SAM" id="SignalP"/>
    </source>
</evidence>
<keyword evidence="4" id="KW-1185">Reference proteome</keyword>
<proteinExistence type="predicted"/>
<name>A0ABQ4GBA3_9ACTN</name>
<dbReference type="InterPro" id="IPR000772">
    <property type="entry name" value="Ricin_B_lectin"/>
</dbReference>
<reference evidence="3 4" key="1">
    <citation type="submission" date="2021-01" db="EMBL/GenBank/DDBJ databases">
        <title>Whole genome shotgun sequence of Microbispora corallina NBRC 16416.</title>
        <authorList>
            <person name="Komaki H."/>
            <person name="Tamura T."/>
        </authorList>
    </citation>
    <scope>NUCLEOTIDE SEQUENCE [LARGE SCALE GENOMIC DNA]</scope>
    <source>
        <strain evidence="3 4">NBRC 16416</strain>
    </source>
</reference>
<dbReference type="PROSITE" id="PS50231">
    <property type="entry name" value="RICIN_B_LECTIN"/>
    <property type="match status" value="1"/>
</dbReference>